<feature type="region of interest" description="Disordered" evidence="1">
    <location>
        <begin position="108"/>
        <end position="152"/>
    </location>
</feature>
<evidence type="ECO:0000256" key="2">
    <source>
        <dbReference type="SAM" id="Phobius"/>
    </source>
</evidence>
<organism evidence="4 5">
    <name type="scientific">Allacma fusca</name>
    <dbReference type="NCBI Taxonomy" id="39272"/>
    <lineage>
        <taxon>Eukaryota</taxon>
        <taxon>Metazoa</taxon>
        <taxon>Ecdysozoa</taxon>
        <taxon>Arthropoda</taxon>
        <taxon>Hexapoda</taxon>
        <taxon>Collembola</taxon>
        <taxon>Symphypleona</taxon>
        <taxon>Sminthuridae</taxon>
        <taxon>Allacma</taxon>
    </lineage>
</organism>
<feature type="compositionally biased region" description="Basic residues" evidence="1">
    <location>
        <begin position="134"/>
        <end position="150"/>
    </location>
</feature>
<keyword evidence="2" id="KW-0812">Transmembrane</keyword>
<feature type="compositionally biased region" description="Basic and acidic residues" evidence="1">
    <location>
        <begin position="113"/>
        <end position="122"/>
    </location>
</feature>
<feature type="transmembrane region" description="Helical" evidence="2">
    <location>
        <begin position="312"/>
        <end position="331"/>
    </location>
</feature>
<feature type="domain" description="Ig-like" evidence="3">
    <location>
        <begin position="717"/>
        <end position="803"/>
    </location>
</feature>
<evidence type="ECO:0000259" key="3">
    <source>
        <dbReference type="PROSITE" id="PS50835"/>
    </source>
</evidence>
<name>A0A8J2PPD3_9HEXA</name>
<dbReference type="OrthoDB" id="8295940at2759"/>
<comment type="caution">
    <text evidence="4">The sequence shown here is derived from an EMBL/GenBank/DDBJ whole genome shotgun (WGS) entry which is preliminary data.</text>
</comment>
<dbReference type="EMBL" id="CAJVCH010558755">
    <property type="protein sequence ID" value="CAG7831060.1"/>
    <property type="molecule type" value="Genomic_DNA"/>
</dbReference>
<proteinExistence type="predicted"/>
<feature type="transmembrane region" description="Helical" evidence="2">
    <location>
        <begin position="396"/>
        <end position="429"/>
    </location>
</feature>
<feature type="transmembrane region" description="Helical" evidence="2">
    <location>
        <begin position="352"/>
        <end position="376"/>
    </location>
</feature>
<sequence length="1046" mass="122536">MWVKSDTDGKTYWVDDSNYFATARLSEYFGNPLSTPFHLPQHVSEKVEIEKLPHKHLPELDPSEPIIGSCFVNGRVARCQIILGYREIYVKRQRIEFLKTIAQEVQSMHKSHFTRDHSDLERSVAPGGGEPKPQKRRRSTPNRKNSKKKSCCPELCNKNKRSKIMCKFCAKKKIAPEPKKSTQTQPKRSRHDENSKHIRRTSSSFSIVPPTRDKCEIEQEVPEPPLDFTAVNQIEAARQTAINAGKPIVRQLSLGSHYMVLSQSGHQLDSEWLQLSASTDQEDDVEWQRIRRMRKPLEPWMDPGLNYASQKMFRSLSLFFCILTLTFRNPFGIQPCYRNRVPMVHVYRRRMVIFSFSTIFIWMVLGFMTINALDLMYRTEEDDSYQTMEYEELQIYYIPVLAVFINVFLAAFWSMLVLLHYCLVMANYYNLWSKAMPFLDMNPSFALGSYIRVHVFCYLVYVTVVAVSFALDWPVVTRGTFGQLFILICRQMWPQVRLLPEAYFFWGQLASCIVYLYCVWVNRNIFMHMHSFSLILRNASYQWNLNFAIRFQLIVTYYRAHLLRIATQGNMIRLYNQHRLIVGLCNYYGKVFLHPLCIYMVTNMGLVTVIMIYFIRYEEKDPKEFNYDYKIQFHDNITDAVIYYTLPKQHEVTTVFVVLVQCLVDFIQGTLGISWGSQAVQESFEFVRRQGLIQCNTRHERRMIHSLYMSFSDPNSPLITADSYFGITKAKVFSGIMVMAFFWTMIIQCQVEAPSALIEWVPNSSEKCIGLPAYEDDLGRFYCMKGHKMRMKVKNRTRRNRFSEILKQKITYDPNLNFWFFENCYDPIFTAAQSKVLQADFGMCRVKFTGVLEELRDLQKRYPRFLNEPMYNQFKSKWSQNAEDWTAPTMLHTDSIYPCDVSTELKWKVFYRDFFATCRSSIHNRDFVYPVLFYRDSEQDHGKARHYFVDTHDNNRDCGVNPFAGDDIKDLVACDGSDLRFDDCGSPNTPDFTFDMGGRTGRFKKPTLKYETLEIPDLPDAYADAGFPSTTSIRCWRTLTAIGKYS</sequence>
<gene>
    <name evidence="4" type="ORF">AFUS01_LOCUS40821</name>
</gene>
<keyword evidence="2" id="KW-1133">Transmembrane helix</keyword>
<reference evidence="4" key="1">
    <citation type="submission" date="2021-06" db="EMBL/GenBank/DDBJ databases">
        <authorList>
            <person name="Hodson N. C."/>
            <person name="Mongue J. A."/>
            <person name="Jaron S. K."/>
        </authorList>
    </citation>
    <scope>NUCLEOTIDE SEQUENCE</scope>
</reference>
<feature type="transmembrane region" description="Helical" evidence="2">
    <location>
        <begin position="450"/>
        <end position="471"/>
    </location>
</feature>
<feature type="transmembrane region" description="Helical" evidence="2">
    <location>
        <begin position="592"/>
        <end position="615"/>
    </location>
</feature>
<feature type="region of interest" description="Disordered" evidence="1">
    <location>
        <begin position="177"/>
        <end position="209"/>
    </location>
</feature>
<keyword evidence="2" id="KW-0472">Membrane</keyword>
<evidence type="ECO:0000256" key="1">
    <source>
        <dbReference type="SAM" id="MobiDB-lite"/>
    </source>
</evidence>
<evidence type="ECO:0000313" key="5">
    <source>
        <dbReference type="Proteomes" id="UP000708208"/>
    </source>
</evidence>
<feature type="transmembrane region" description="Helical" evidence="2">
    <location>
        <begin position="503"/>
        <end position="522"/>
    </location>
</feature>
<keyword evidence="5" id="KW-1185">Reference proteome</keyword>
<dbReference type="PROSITE" id="PS50835">
    <property type="entry name" value="IG_LIKE"/>
    <property type="match status" value="1"/>
</dbReference>
<accession>A0A8J2PPD3</accession>
<protein>
    <recommendedName>
        <fullName evidence="3">Ig-like domain-containing protein</fullName>
    </recommendedName>
</protein>
<dbReference type="Proteomes" id="UP000708208">
    <property type="component" value="Unassembled WGS sequence"/>
</dbReference>
<evidence type="ECO:0000313" key="4">
    <source>
        <dbReference type="EMBL" id="CAG7831060.1"/>
    </source>
</evidence>
<dbReference type="AlphaFoldDB" id="A0A8J2PPD3"/>
<dbReference type="InterPro" id="IPR007110">
    <property type="entry name" value="Ig-like_dom"/>
</dbReference>